<organism evidence="1">
    <name type="scientific">Fervidicoccus fontis</name>
    <dbReference type="NCBI Taxonomy" id="683846"/>
    <lineage>
        <taxon>Archaea</taxon>
        <taxon>Thermoproteota</taxon>
        <taxon>Thermoprotei</taxon>
        <taxon>Fervidicoccales</taxon>
        <taxon>Fervidicoccaceae</taxon>
        <taxon>Fervidicoccus</taxon>
    </lineage>
</organism>
<dbReference type="AlphaFoldDB" id="A0A7J3SM57"/>
<proteinExistence type="predicted"/>
<name>A0A7J3SM57_9CREN</name>
<evidence type="ECO:0000313" key="1">
    <source>
        <dbReference type="EMBL" id="HGZ59979.1"/>
    </source>
</evidence>
<accession>A0A7J3SM57</accession>
<comment type="caution">
    <text evidence="1">The sequence shown here is derived from an EMBL/GenBank/DDBJ whole genome shotgun (WGS) entry which is preliminary data.</text>
</comment>
<gene>
    <name evidence="1" type="ORF">ENW83_02065</name>
</gene>
<reference evidence="1" key="1">
    <citation type="journal article" date="2020" name="mSystems">
        <title>Genome- and Community-Level Interaction Insights into Carbon Utilization and Element Cycling Functions of Hydrothermarchaeota in Hydrothermal Sediment.</title>
        <authorList>
            <person name="Zhou Z."/>
            <person name="Liu Y."/>
            <person name="Xu W."/>
            <person name="Pan J."/>
            <person name="Luo Z.H."/>
            <person name="Li M."/>
        </authorList>
    </citation>
    <scope>NUCLEOTIDE SEQUENCE [LARGE SCALE GENOMIC DNA]</scope>
    <source>
        <strain evidence="1">SpSt-885</strain>
    </source>
</reference>
<sequence>MSEGLDNLWLDIGERKIFSSENLSDELLREFNSKYQRRYELLPYSPPIGKGLTIDEVNRRFLDVFMEATEDSIKYLLKRTALVGREHALFITEDGKGIAIEGEEMRVLYIPTPLCATVHTHPYRSPTPNLLACLPSPADVRNAVDFFLNGGYIFGIACYHYILFFQRIGILTEDQLDTLMMLSKKIEQLERSLGKEKMDPFEQIKLWLKELPIKMIIWQQFFE</sequence>
<protein>
    <submittedName>
        <fullName evidence="1">Uncharacterized protein</fullName>
    </submittedName>
</protein>
<dbReference type="EMBL" id="DTLS01000055">
    <property type="protein sequence ID" value="HGZ59979.1"/>
    <property type="molecule type" value="Genomic_DNA"/>
</dbReference>